<dbReference type="Gene3D" id="1.20.1740.10">
    <property type="entry name" value="Amino acid/polyamine transporter I"/>
    <property type="match status" value="1"/>
</dbReference>
<feature type="transmembrane region" description="Helical" evidence="5">
    <location>
        <begin position="141"/>
        <end position="157"/>
    </location>
</feature>
<comment type="caution">
    <text evidence="6">The sequence shown here is derived from an EMBL/GenBank/DDBJ whole genome shotgun (WGS) entry which is preliminary data.</text>
</comment>
<evidence type="ECO:0000256" key="3">
    <source>
        <dbReference type="ARBA" id="ARBA00022989"/>
    </source>
</evidence>
<dbReference type="Pfam" id="PF13520">
    <property type="entry name" value="AA_permease_2"/>
    <property type="match status" value="1"/>
</dbReference>
<feature type="transmembrane region" description="Helical" evidence="5">
    <location>
        <begin position="163"/>
        <end position="192"/>
    </location>
</feature>
<evidence type="ECO:0000256" key="5">
    <source>
        <dbReference type="SAM" id="Phobius"/>
    </source>
</evidence>
<gene>
    <name evidence="6" type="ORF">HMN09_00817500</name>
</gene>
<dbReference type="PANTHER" id="PTHR43243:SF20">
    <property type="entry name" value="CATIONIC AMINO ACID TRANSPORTER 3"/>
    <property type="match status" value="1"/>
</dbReference>
<sequence length="698" mass="75047">MVFPASVDQDAPPSFTESRFDVILRRQRQRPPEGGGLKQPQVPASRFLNLSSSFEFAGWGSLIRLKLTSQEHAVGEERLQNIRRGRVLGQWLGSAIPGNDLLGSVFYALPAVVLVSGVYSPISLFVATLMLFLWRPIMGELVAALPLTGAPYSYLLNTSRKSLALVGAALMVLDFTSTSVVSAATASSYITAEIPPTSAISHHLPPPALTLLILTTFATISLSGLKDSARVSAAVLAYHALTMVVLALAACIRLGLEARTVSVLAANWREGSSGKSLGVVTKQIFEGFCLGMLGLTGIECTPSYAPFLTVAQSSSPSKPAMSTFARIQRNVHLPIIVLNGGMMLLLLSLVPLSEILGEDGNGNLLSLLAQRAGGRWLRTMVVVDATVVLCGGVLSGLLTACGLFEQLAHDRILPAIFLSRLPVTDAPHVSLLAATLLNAVFYASAGMSVVVVSKMFSLAWLTLMGVFPLALLLMRFNRGRLIPHCASGPRKSTRLSTIFATFLVTIVVFAGNVAIDASTAGYFAAYLLGVLFVFGATQNKIAILRAIYWVYDQYPGLHRFTRLGESLVRVMTRLRGQPVCVLVKGDEINLLLHMILYVRENEDTSCVKIVHFCGRGDDEESAGEDLVPSELEANAKILDEAFPEITIDLIIIQDTFTSASIGALAQRLGIPPALMFIRCPGPRPRCSVAEMGVRIISR</sequence>
<feature type="transmembrane region" description="Helical" evidence="5">
    <location>
        <begin position="385"/>
        <end position="408"/>
    </location>
</feature>
<dbReference type="AlphaFoldDB" id="A0A8H6W4Q1"/>
<protein>
    <submittedName>
        <fullName evidence="6">AAAP amino acid permease</fullName>
    </submittedName>
</protein>
<feature type="transmembrane region" description="Helical" evidence="5">
    <location>
        <begin position="457"/>
        <end position="474"/>
    </location>
</feature>
<evidence type="ECO:0000256" key="1">
    <source>
        <dbReference type="ARBA" id="ARBA00004141"/>
    </source>
</evidence>
<keyword evidence="7" id="KW-1185">Reference proteome</keyword>
<dbReference type="PANTHER" id="PTHR43243">
    <property type="entry name" value="INNER MEMBRANE TRANSPORTER YGJI-RELATED"/>
    <property type="match status" value="1"/>
</dbReference>
<feature type="transmembrane region" description="Helical" evidence="5">
    <location>
        <begin position="520"/>
        <end position="537"/>
    </location>
</feature>
<reference evidence="6" key="1">
    <citation type="submission" date="2020-05" db="EMBL/GenBank/DDBJ databases">
        <title>Mycena genomes resolve the evolution of fungal bioluminescence.</title>
        <authorList>
            <person name="Tsai I.J."/>
        </authorList>
    </citation>
    <scope>NUCLEOTIDE SEQUENCE</scope>
    <source>
        <strain evidence="6">110903Hualien_Pintung</strain>
    </source>
</reference>
<feature type="transmembrane region" description="Helical" evidence="5">
    <location>
        <begin position="495"/>
        <end position="514"/>
    </location>
</feature>
<proteinExistence type="predicted"/>
<dbReference type="OrthoDB" id="1718410at2759"/>
<dbReference type="Proteomes" id="UP000613580">
    <property type="component" value="Unassembled WGS sequence"/>
</dbReference>
<evidence type="ECO:0000256" key="2">
    <source>
        <dbReference type="ARBA" id="ARBA00022692"/>
    </source>
</evidence>
<keyword evidence="3 5" id="KW-1133">Transmembrane helix</keyword>
<keyword evidence="2 5" id="KW-0812">Transmembrane</keyword>
<name>A0A8H6W4Q1_MYCCL</name>
<feature type="transmembrane region" description="Helical" evidence="5">
    <location>
        <begin position="331"/>
        <end position="350"/>
    </location>
</feature>
<keyword evidence="4 5" id="KW-0472">Membrane</keyword>
<feature type="transmembrane region" description="Helical" evidence="5">
    <location>
        <begin position="107"/>
        <end position="134"/>
    </location>
</feature>
<dbReference type="GO" id="GO:0015171">
    <property type="term" value="F:amino acid transmembrane transporter activity"/>
    <property type="evidence" value="ECO:0007669"/>
    <property type="project" value="TreeGrafter"/>
</dbReference>
<evidence type="ECO:0000256" key="4">
    <source>
        <dbReference type="ARBA" id="ARBA00023136"/>
    </source>
</evidence>
<dbReference type="GO" id="GO:0005886">
    <property type="term" value="C:plasma membrane"/>
    <property type="evidence" value="ECO:0007669"/>
    <property type="project" value="TreeGrafter"/>
</dbReference>
<organism evidence="6 7">
    <name type="scientific">Mycena chlorophos</name>
    <name type="common">Agaric fungus</name>
    <name type="synonym">Agaricus chlorophos</name>
    <dbReference type="NCBI Taxonomy" id="658473"/>
    <lineage>
        <taxon>Eukaryota</taxon>
        <taxon>Fungi</taxon>
        <taxon>Dikarya</taxon>
        <taxon>Basidiomycota</taxon>
        <taxon>Agaricomycotina</taxon>
        <taxon>Agaricomycetes</taxon>
        <taxon>Agaricomycetidae</taxon>
        <taxon>Agaricales</taxon>
        <taxon>Marasmiineae</taxon>
        <taxon>Mycenaceae</taxon>
        <taxon>Mycena</taxon>
    </lineage>
</organism>
<comment type="subcellular location">
    <subcellularLocation>
        <location evidence="1">Membrane</location>
        <topology evidence="1">Multi-pass membrane protein</topology>
    </subcellularLocation>
</comment>
<evidence type="ECO:0000313" key="7">
    <source>
        <dbReference type="Proteomes" id="UP000613580"/>
    </source>
</evidence>
<dbReference type="EMBL" id="JACAZE010000010">
    <property type="protein sequence ID" value="KAF7305639.1"/>
    <property type="molecule type" value="Genomic_DNA"/>
</dbReference>
<dbReference type="InterPro" id="IPR002293">
    <property type="entry name" value="AA/rel_permease1"/>
</dbReference>
<feature type="transmembrane region" description="Helical" evidence="5">
    <location>
        <begin position="429"/>
        <end position="451"/>
    </location>
</feature>
<feature type="transmembrane region" description="Helical" evidence="5">
    <location>
        <begin position="231"/>
        <end position="252"/>
    </location>
</feature>
<evidence type="ECO:0000313" key="6">
    <source>
        <dbReference type="EMBL" id="KAF7305639.1"/>
    </source>
</evidence>
<accession>A0A8H6W4Q1</accession>